<gene>
    <name evidence="2" type="ORF">MSAN_00526100</name>
</gene>
<evidence type="ECO:0000313" key="2">
    <source>
        <dbReference type="EMBL" id="KAF7373175.1"/>
    </source>
</evidence>
<evidence type="ECO:0000313" key="3">
    <source>
        <dbReference type="Proteomes" id="UP000623467"/>
    </source>
</evidence>
<organism evidence="2 3">
    <name type="scientific">Mycena sanguinolenta</name>
    <dbReference type="NCBI Taxonomy" id="230812"/>
    <lineage>
        <taxon>Eukaryota</taxon>
        <taxon>Fungi</taxon>
        <taxon>Dikarya</taxon>
        <taxon>Basidiomycota</taxon>
        <taxon>Agaricomycotina</taxon>
        <taxon>Agaricomycetes</taxon>
        <taxon>Agaricomycetidae</taxon>
        <taxon>Agaricales</taxon>
        <taxon>Marasmiineae</taxon>
        <taxon>Mycenaceae</taxon>
        <taxon>Mycena</taxon>
    </lineage>
</organism>
<proteinExistence type="predicted"/>
<reference evidence="2" key="1">
    <citation type="submission" date="2020-05" db="EMBL/GenBank/DDBJ databases">
        <title>Mycena genomes resolve the evolution of fungal bioluminescence.</title>
        <authorList>
            <person name="Tsai I.J."/>
        </authorList>
    </citation>
    <scope>NUCLEOTIDE SEQUENCE</scope>
    <source>
        <strain evidence="2">160909Yilan</strain>
    </source>
</reference>
<comment type="caution">
    <text evidence="2">The sequence shown here is derived from an EMBL/GenBank/DDBJ whole genome shotgun (WGS) entry which is preliminary data.</text>
</comment>
<protein>
    <submittedName>
        <fullName evidence="2">Uncharacterized protein</fullName>
    </submittedName>
</protein>
<dbReference type="Proteomes" id="UP000623467">
    <property type="component" value="Unassembled WGS sequence"/>
</dbReference>
<evidence type="ECO:0000256" key="1">
    <source>
        <dbReference type="SAM" id="MobiDB-lite"/>
    </source>
</evidence>
<accession>A0A8H6ZCI5</accession>
<sequence length="497" mass="53743">MESKDTSNDVGSTETIYVLPRRPAAKRVCRQYLFLCHRVKLATARCVPFARIRVTTARLPAAPPVSTTAASPTPTRLRPPQSLWPFASLVPTAARELHAHALCNTRSAGRGHLCNSSDASNVAFTDLFDSHPLPHEQPRTSRHNSEPLLCKDWTASSAPTSCSRCLTHRGARNDGCIFYLATAHHDLDAGADDVNPPQTTQPLSRCVRTPRGPGAVDHLDALVRTKLTLFFVCGSRAANYSWRASTPTQGRFVYDTNRSESLQQPKSAACEGPGESALLLPSSFASYPCPCSSPPPVRCPDPSTHNTQDDPATAYDGPRTRRGSTTTAVLAGRTCTSATLRTTVWRHVRRTGRAGCERERRAGTQRPLVLPPAVHVLASGAMRTTDSPIRRLAQCVSTPNATVELRVCLSLRMQTGTHSRSGGAARAMRTNASFARVEHACRVRTVAQMRPHAAFASGVAQHTHSTRTAHAQQHSARTNAAFARVTAGAPQRCHVAS</sequence>
<name>A0A8H6ZCI5_9AGAR</name>
<keyword evidence="3" id="KW-1185">Reference proteome</keyword>
<dbReference type="EMBL" id="JACAZH010000003">
    <property type="protein sequence ID" value="KAF7373175.1"/>
    <property type="molecule type" value="Genomic_DNA"/>
</dbReference>
<dbReference type="AlphaFoldDB" id="A0A8H6ZCI5"/>
<feature type="region of interest" description="Disordered" evidence="1">
    <location>
        <begin position="295"/>
        <end position="324"/>
    </location>
</feature>